<feature type="transmembrane region" description="Helical" evidence="5">
    <location>
        <begin position="383"/>
        <end position="406"/>
    </location>
</feature>
<dbReference type="Gene3D" id="1.20.1250.20">
    <property type="entry name" value="MFS general substrate transporter like domains"/>
    <property type="match status" value="1"/>
</dbReference>
<evidence type="ECO:0000313" key="6">
    <source>
        <dbReference type="EMBL" id="CAJ1965902.1"/>
    </source>
</evidence>
<dbReference type="InterPro" id="IPR051068">
    <property type="entry name" value="MFS_Domain-Containing_Protein"/>
</dbReference>
<dbReference type="GO" id="GO:0022857">
    <property type="term" value="F:transmembrane transporter activity"/>
    <property type="evidence" value="ECO:0007669"/>
    <property type="project" value="InterPro"/>
</dbReference>
<feature type="transmembrane region" description="Helical" evidence="5">
    <location>
        <begin position="762"/>
        <end position="782"/>
    </location>
</feature>
<dbReference type="SUPFAM" id="SSF103473">
    <property type="entry name" value="MFS general substrate transporter"/>
    <property type="match status" value="1"/>
</dbReference>
<keyword evidence="7" id="KW-1185">Reference proteome</keyword>
<evidence type="ECO:0000256" key="5">
    <source>
        <dbReference type="SAM" id="Phobius"/>
    </source>
</evidence>
<dbReference type="PANTHER" id="PTHR23510">
    <property type="entry name" value="INNER MEMBRANE TRANSPORT PROTEIN YAJR"/>
    <property type="match status" value="1"/>
</dbReference>
<keyword evidence="3 5" id="KW-1133">Transmembrane helix</keyword>
<evidence type="ECO:0000256" key="3">
    <source>
        <dbReference type="ARBA" id="ARBA00022989"/>
    </source>
</evidence>
<evidence type="ECO:0000256" key="1">
    <source>
        <dbReference type="ARBA" id="ARBA00004141"/>
    </source>
</evidence>
<feature type="transmembrane region" description="Helical" evidence="5">
    <location>
        <begin position="447"/>
        <end position="469"/>
    </location>
</feature>
<accession>A0AAD2G7X6</accession>
<comment type="subcellular location">
    <subcellularLocation>
        <location evidence="1">Membrane</location>
        <topology evidence="1">Multi-pass membrane protein</topology>
    </subcellularLocation>
</comment>
<proteinExistence type="predicted"/>
<comment type="caution">
    <text evidence="6">The sequence shown here is derived from an EMBL/GenBank/DDBJ whole genome shotgun (WGS) entry which is preliminary data.</text>
</comment>
<feature type="transmembrane region" description="Helical" evidence="5">
    <location>
        <begin position="318"/>
        <end position="337"/>
    </location>
</feature>
<protein>
    <recommendedName>
        <fullName evidence="8">SPX domain-containing protein</fullName>
    </recommendedName>
</protein>
<keyword evidence="2 5" id="KW-0812">Transmembrane</keyword>
<organism evidence="6 7">
    <name type="scientific">Cylindrotheca closterium</name>
    <dbReference type="NCBI Taxonomy" id="2856"/>
    <lineage>
        <taxon>Eukaryota</taxon>
        <taxon>Sar</taxon>
        <taxon>Stramenopiles</taxon>
        <taxon>Ochrophyta</taxon>
        <taxon>Bacillariophyta</taxon>
        <taxon>Bacillariophyceae</taxon>
        <taxon>Bacillariophycidae</taxon>
        <taxon>Bacillariales</taxon>
        <taxon>Bacillariaceae</taxon>
        <taxon>Cylindrotheca</taxon>
    </lineage>
</organism>
<dbReference type="PANTHER" id="PTHR23510:SF64">
    <property type="entry name" value="INNER MEMBRANE TRANSPORT PROTEIN YAJR"/>
    <property type="match status" value="1"/>
</dbReference>
<evidence type="ECO:0000313" key="7">
    <source>
        <dbReference type="Proteomes" id="UP001295423"/>
    </source>
</evidence>
<feature type="transmembrane region" description="Helical" evidence="5">
    <location>
        <begin position="622"/>
        <end position="644"/>
    </location>
</feature>
<dbReference type="InterPro" id="IPR036259">
    <property type="entry name" value="MFS_trans_sf"/>
</dbReference>
<dbReference type="InterPro" id="IPR011701">
    <property type="entry name" value="MFS"/>
</dbReference>
<dbReference type="GO" id="GO:0016020">
    <property type="term" value="C:membrane"/>
    <property type="evidence" value="ECO:0007669"/>
    <property type="project" value="UniProtKB-SubCell"/>
</dbReference>
<gene>
    <name evidence="6" type="ORF">CYCCA115_LOCUS21489</name>
</gene>
<feature type="transmembrane region" description="Helical" evidence="5">
    <location>
        <begin position="650"/>
        <end position="667"/>
    </location>
</feature>
<dbReference type="AlphaFoldDB" id="A0AAD2G7X6"/>
<dbReference type="Pfam" id="PF07690">
    <property type="entry name" value="MFS_1"/>
    <property type="match status" value="1"/>
</dbReference>
<dbReference type="EMBL" id="CAKOGP040002236">
    <property type="protein sequence ID" value="CAJ1965902.1"/>
    <property type="molecule type" value="Genomic_DNA"/>
</dbReference>
<evidence type="ECO:0000256" key="4">
    <source>
        <dbReference type="ARBA" id="ARBA00023136"/>
    </source>
</evidence>
<evidence type="ECO:0000256" key="2">
    <source>
        <dbReference type="ARBA" id="ARBA00022692"/>
    </source>
</evidence>
<dbReference type="Proteomes" id="UP001295423">
    <property type="component" value="Unassembled WGS sequence"/>
</dbReference>
<sequence>MKSFDVYFQRVQISTWKEHYINYASMKESLKNIRKRRRGLLSGELQWASVLSTMEPSTKSANSTGKEANPVVEGGFGYALQDSDEMGFGGCDAGFGSGVLEALESRLSTLEHHEFEQLLQTELKKCSAWFGSSFADLQSASFEHQEEEEIDILELYGFAVVNICAFRQLIRKYNAQSRMFEGSRFISKDYFDDNLIGSLEPLQDRLMSIPSYWKESNKNSNYKACADELESILDQTSWKQQTRKSPNRRERVLQTVRYCFTMGRTHMGVTMEPRFLYSQVRGLKKEMKSLVVWREKMLNTSTEDNDDSITGGMDPENVWPLILNLVSCFLFMMNNYIIEPSSAYYANALGSSDALSGIMMGMAPWFALMSAVGYSVWTNKSYYHPIVFSGILQVIGNTLYGAALGYRSMTMCLIGRGIAGLGAPRIINRRYIADSTPFAYRTLINTAFAMTTAIGAASGPGAAILLDMVPEFQFTLPILGVQSFNGMTGPGFVMALLWSLYLIVIVVSFKEPNRSGLAELKQREAKAAGADHDEPLTPKGFTTVPSADDFDDDISIGSLSVASHVEESKVSKHTPLYCIKNMNCATILCMSLIFMKRIALESIVGSTSVITKNRYAWSIRNVGALHLANGIIVIPVSVFAGWLSQFYEDRYLALWFMGITALGLLITTDLSDFVDTETYETYNYDSNFSVGPVQYVGGSLIAFSGVEACESFIASLMSKCVPSALAVGTFNSGVLATLVGTGGRAVGDLFITFMGIISIRNLLNLLIVPGLGLVLLSMFLLWRNYSIVAV</sequence>
<feature type="transmembrane region" description="Helical" evidence="5">
    <location>
        <begin position="489"/>
        <end position="509"/>
    </location>
</feature>
<reference evidence="6" key="1">
    <citation type="submission" date="2023-08" db="EMBL/GenBank/DDBJ databases">
        <authorList>
            <person name="Audoor S."/>
            <person name="Bilcke G."/>
        </authorList>
    </citation>
    <scope>NUCLEOTIDE SEQUENCE</scope>
</reference>
<keyword evidence="4 5" id="KW-0472">Membrane</keyword>
<evidence type="ECO:0008006" key="8">
    <source>
        <dbReference type="Google" id="ProtNLM"/>
    </source>
</evidence>
<name>A0AAD2G7X6_9STRA</name>